<reference evidence="2" key="1">
    <citation type="submission" date="2019-09" db="EMBL/GenBank/DDBJ databases">
        <title>Draft genome information of white flower Hibiscus syriacus.</title>
        <authorList>
            <person name="Kim Y.-M."/>
        </authorList>
    </citation>
    <scope>NUCLEOTIDE SEQUENCE [LARGE SCALE GENOMIC DNA]</scope>
    <source>
        <strain evidence="2">YM2019G1</strain>
    </source>
</reference>
<dbReference type="Proteomes" id="UP000436088">
    <property type="component" value="Unassembled WGS sequence"/>
</dbReference>
<dbReference type="InterPro" id="IPR027267">
    <property type="entry name" value="AH/BAR_dom_sf"/>
</dbReference>
<dbReference type="PANTHER" id="PTHR34119">
    <property type="entry name" value="HYDROXYPROLINE-RICH GLYCOPROTEIN-LIKE"/>
    <property type="match status" value="1"/>
</dbReference>
<proteinExistence type="predicted"/>
<feature type="compositionally biased region" description="Polar residues" evidence="1">
    <location>
        <begin position="286"/>
        <end position="299"/>
    </location>
</feature>
<accession>A0A6A3BQX8</accession>
<feature type="region of interest" description="Disordered" evidence="1">
    <location>
        <begin position="505"/>
        <end position="541"/>
    </location>
</feature>
<dbReference type="EMBL" id="VEPZ02000812">
    <property type="protein sequence ID" value="KAE8718467.1"/>
    <property type="molecule type" value="Genomic_DNA"/>
</dbReference>
<organism evidence="2 3">
    <name type="scientific">Hibiscus syriacus</name>
    <name type="common">Rose of Sharon</name>
    <dbReference type="NCBI Taxonomy" id="106335"/>
    <lineage>
        <taxon>Eukaryota</taxon>
        <taxon>Viridiplantae</taxon>
        <taxon>Streptophyta</taxon>
        <taxon>Embryophyta</taxon>
        <taxon>Tracheophyta</taxon>
        <taxon>Spermatophyta</taxon>
        <taxon>Magnoliopsida</taxon>
        <taxon>eudicotyledons</taxon>
        <taxon>Gunneridae</taxon>
        <taxon>Pentapetalae</taxon>
        <taxon>rosids</taxon>
        <taxon>malvids</taxon>
        <taxon>Malvales</taxon>
        <taxon>Malvaceae</taxon>
        <taxon>Malvoideae</taxon>
        <taxon>Hibiscus</taxon>
    </lineage>
</organism>
<dbReference type="CDD" id="cd07307">
    <property type="entry name" value="BAR"/>
    <property type="match status" value="1"/>
</dbReference>
<evidence type="ECO:0008006" key="4">
    <source>
        <dbReference type="Google" id="ProtNLM"/>
    </source>
</evidence>
<dbReference type="OrthoDB" id="1925034at2759"/>
<feature type="compositionally biased region" description="Basic and acidic residues" evidence="1">
    <location>
        <begin position="305"/>
        <end position="322"/>
    </location>
</feature>
<name>A0A6A3BQX8_HIBSY</name>
<sequence length="645" mass="71385">MKSSWGKLRRFAHHKNDDKDKLDFLSSAHLDELAQAAQDMQEMRNCYDSLLLAAAATANSAYEFSESLQEMGSCLQGKRLLPDDEEGRRILLMLGNLQFELRKLVDNYRSHILLTITNPSESLLNELRTVEDMKRQCDEKRNVYEYLVAQQKEKGRSKGGKGETFTLQQLQTARDEYDEVATLCVFRLKSLKQGQSRSLVTQAARHHAAQLNFFRKGLKTLEAIEPHLRQVTEQQHIDYQFCGLEDDEEEGVIAYDPNKEGELSFDYRENEKGVCVTSASRNSMEVDEVSSSFPQTSKMENAEVNPEKSHGDIQVPSREHRVGSHSAPIFPERKIDPAERVKQMLQSSTRRSNAYVLPTPNDSSFAASSRTISSVSRSRPTNVVGHPHNLWHSSPLEQKNHEKDSGNGQPSDFTILNSESVPKNSNSNNTSTQLPPPLTEGQESTQLDISSEAKNIKRKSVSGPLTSKQLLTKPVLSGSSSIPSAELPNLASAVFSHVTIPRSLSPLKVSPTASPPLISSPKPNELHELPRPPDSLAAKSAKPPALVGHYASLISRNQELSVNHILPLAASGSSRLPTPPLIVPRSFSMPSRNQRASANHFSRLLETPQVPDKDGEVALPLLMPIKPIPSVSEMASHSDQIRGGS</sequence>
<evidence type="ECO:0000313" key="2">
    <source>
        <dbReference type="EMBL" id="KAE8718467.1"/>
    </source>
</evidence>
<feature type="compositionally biased region" description="Basic and acidic residues" evidence="1">
    <location>
        <begin position="331"/>
        <end position="342"/>
    </location>
</feature>
<feature type="region of interest" description="Disordered" evidence="1">
    <location>
        <begin position="286"/>
        <end position="445"/>
    </location>
</feature>
<gene>
    <name evidence="2" type="ORF">F3Y22_tig00110013pilonHSYRG00288</name>
</gene>
<dbReference type="Gene3D" id="1.20.1270.60">
    <property type="entry name" value="Arfaptin homology (AH) domain/BAR domain"/>
    <property type="match status" value="1"/>
</dbReference>
<dbReference type="InterPro" id="IPR037488">
    <property type="entry name" value="At2g33490-like"/>
</dbReference>
<feature type="compositionally biased region" description="Low complexity" evidence="1">
    <location>
        <begin position="363"/>
        <end position="379"/>
    </location>
</feature>
<protein>
    <recommendedName>
        <fullName evidence="4">Hydroxyproline-rich glycoprotein family protein</fullName>
    </recommendedName>
</protein>
<dbReference type="PANTHER" id="PTHR34119:SF19">
    <property type="entry name" value="HYDROXYPROLINE-RICH GLYCOPROTEIN FAMILY PROTEIN"/>
    <property type="match status" value="1"/>
</dbReference>
<dbReference type="SUPFAM" id="SSF103657">
    <property type="entry name" value="BAR/IMD domain-like"/>
    <property type="match status" value="1"/>
</dbReference>
<keyword evidence="3" id="KW-1185">Reference proteome</keyword>
<comment type="caution">
    <text evidence="2">The sequence shown here is derived from an EMBL/GenBank/DDBJ whole genome shotgun (WGS) entry which is preliminary data.</text>
</comment>
<feature type="compositionally biased region" description="Polar residues" evidence="1">
    <location>
        <begin position="406"/>
        <end position="433"/>
    </location>
</feature>
<dbReference type="AlphaFoldDB" id="A0A6A3BQX8"/>
<evidence type="ECO:0000256" key="1">
    <source>
        <dbReference type="SAM" id="MobiDB-lite"/>
    </source>
</evidence>
<evidence type="ECO:0000313" key="3">
    <source>
        <dbReference type="Proteomes" id="UP000436088"/>
    </source>
</evidence>